<dbReference type="Proteomes" id="UP000234420">
    <property type="component" value="Unassembled WGS sequence"/>
</dbReference>
<organism evidence="1 2">
    <name type="scientific">Photobacterium carnosum</name>
    <dbReference type="NCBI Taxonomy" id="2023717"/>
    <lineage>
        <taxon>Bacteria</taxon>
        <taxon>Pseudomonadati</taxon>
        <taxon>Pseudomonadota</taxon>
        <taxon>Gammaproteobacteria</taxon>
        <taxon>Vibrionales</taxon>
        <taxon>Vibrionaceae</taxon>
        <taxon>Photobacterium</taxon>
    </lineage>
</organism>
<protein>
    <submittedName>
        <fullName evidence="1">Uncharacterized protein</fullName>
    </submittedName>
</protein>
<comment type="caution">
    <text evidence="1">The sequence shown here is derived from an EMBL/GenBank/DDBJ whole genome shotgun (WGS) entry which is preliminary data.</text>
</comment>
<reference evidence="1 2" key="1">
    <citation type="journal article" date="2018" name="Syst. Appl. Microbiol.">
        <title>Photobacterium carnosum sp. nov., isolated from spoiled modified atmosphere packaged poultry meat.</title>
        <authorList>
            <person name="Hilgarth M."/>
            <person name="Fuertes S."/>
            <person name="Ehrmann M."/>
            <person name="Vogel R.F."/>
        </authorList>
    </citation>
    <scope>NUCLEOTIDE SEQUENCE [LARGE SCALE GENOMIC DNA]</scope>
    <source>
        <strain evidence="1 2">TMW 2.2021</strain>
    </source>
</reference>
<keyword evidence="2" id="KW-1185">Reference proteome</keyword>
<evidence type="ECO:0000313" key="2">
    <source>
        <dbReference type="Proteomes" id="UP000234420"/>
    </source>
</evidence>
<accession>A0A2N4UPQ2</accession>
<sequence>MLSNFLPDLKKQTLSFIAELITDDGKHRELLFFPTINLNGNHCFDRWTVGNFFGIVDLIESGFTTRSALKLARSMAYVTNHFSMIAEYESDVNRAYNRVMRIGNTALFPICGNDFEQELSSETMYKLGVESFSLKSSDAKSWYEPDGFAFKYPRINNPESENAISDLETYIKSYLSEQYCPYTKAEEWNISIVVGGKLAHNDIDEIDHFLSEENQRNSLLNICGITGICF</sequence>
<dbReference type="EMBL" id="NPIB01000021">
    <property type="protein sequence ID" value="PLC56995.1"/>
    <property type="molecule type" value="Genomic_DNA"/>
</dbReference>
<dbReference type="RefSeq" id="WP_065208001.1">
    <property type="nucleotide sequence ID" value="NZ_JABJXE010000011.1"/>
</dbReference>
<proteinExistence type="predicted"/>
<name>A0A2N4UPQ2_9GAMM</name>
<gene>
    <name evidence="1" type="ORF">CIK00_15375</name>
</gene>
<dbReference type="AlphaFoldDB" id="A0A2N4UPQ2"/>
<evidence type="ECO:0000313" key="1">
    <source>
        <dbReference type="EMBL" id="PLC56995.1"/>
    </source>
</evidence>